<dbReference type="AlphaFoldDB" id="A0A380PB21"/>
<organism evidence="1 2">
    <name type="scientific">Streptomyces griseus</name>
    <dbReference type="NCBI Taxonomy" id="1911"/>
    <lineage>
        <taxon>Bacteria</taxon>
        <taxon>Bacillati</taxon>
        <taxon>Actinomycetota</taxon>
        <taxon>Actinomycetes</taxon>
        <taxon>Kitasatosporales</taxon>
        <taxon>Streptomycetaceae</taxon>
        <taxon>Streptomyces</taxon>
    </lineage>
</organism>
<dbReference type="EMBL" id="UHID01000008">
    <property type="protein sequence ID" value="SUP61732.1"/>
    <property type="molecule type" value="Genomic_DNA"/>
</dbReference>
<accession>A0A380PB21</accession>
<protein>
    <submittedName>
        <fullName evidence="1">Uncharacterized protein</fullName>
    </submittedName>
</protein>
<name>A0A380PB21_STRGR</name>
<evidence type="ECO:0000313" key="2">
    <source>
        <dbReference type="Proteomes" id="UP000254150"/>
    </source>
</evidence>
<gene>
    <name evidence="1" type="ORF">NCTC7807_04890</name>
</gene>
<reference evidence="1 2" key="1">
    <citation type="submission" date="2018-06" db="EMBL/GenBank/DDBJ databases">
        <authorList>
            <consortium name="Pathogen Informatics"/>
            <person name="Doyle S."/>
        </authorList>
    </citation>
    <scope>NUCLEOTIDE SEQUENCE [LARGE SCALE GENOMIC DNA]</scope>
    <source>
        <strain evidence="1 2">NCTC7807</strain>
    </source>
</reference>
<dbReference type="Proteomes" id="UP000254150">
    <property type="component" value="Unassembled WGS sequence"/>
</dbReference>
<sequence>MTDRPLALASEHWQGLAAARQAYTNTVSPYYEENLK</sequence>
<proteinExistence type="predicted"/>
<evidence type="ECO:0000313" key="1">
    <source>
        <dbReference type="EMBL" id="SUP61732.1"/>
    </source>
</evidence>